<sequence length="281" mass="31822">MSSDPPLSNSDEVLTSEEEDDAESSKSPHKLFLLGYIPHARHNPTLKTITNDLLSQYYISWNTSKWVNSNGEPSRSRSTIVNADALIFFINEQTLRDTNCLLTLQYAWNLSLPILMLRPPMTKLVISNRDSLRDGEKIEQIGDGAIMRGGEPWQLLSDSSLDVIDFKLLQDILYEGYRLSTLYDSSAHSKSMSRIRRKLVSIFSQPSFLTNGGSSSSSQPHFYLSPSNSSLYDARKRKLIRFSIVQVTVVNTFRPKTSSKRRGGDENAKRLYKCVALKLFD</sequence>
<organism evidence="2 3">
    <name type="scientific">Caenorhabditis japonica</name>
    <dbReference type="NCBI Taxonomy" id="281687"/>
    <lineage>
        <taxon>Eukaryota</taxon>
        <taxon>Metazoa</taxon>
        <taxon>Ecdysozoa</taxon>
        <taxon>Nematoda</taxon>
        <taxon>Chromadorea</taxon>
        <taxon>Rhabditida</taxon>
        <taxon>Rhabditina</taxon>
        <taxon>Rhabditomorpha</taxon>
        <taxon>Rhabditoidea</taxon>
        <taxon>Rhabditidae</taxon>
        <taxon>Peloderinae</taxon>
        <taxon>Caenorhabditis</taxon>
    </lineage>
</organism>
<keyword evidence="3" id="KW-1185">Reference proteome</keyword>
<evidence type="ECO:0000313" key="3">
    <source>
        <dbReference type="Proteomes" id="UP000005237"/>
    </source>
</evidence>
<feature type="region of interest" description="Disordered" evidence="1">
    <location>
        <begin position="1"/>
        <end position="27"/>
    </location>
</feature>
<evidence type="ECO:0000313" key="2">
    <source>
        <dbReference type="EnsemblMetazoa" id="CJA07616a.1"/>
    </source>
</evidence>
<accession>A0A8R1HP56</accession>
<proteinExistence type="predicted"/>
<dbReference type="AlphaFoldDB" id="A0A8R1HP56"/>
<feature type="compositionally biased region" description="Polar residues" evidence="1">
    <location>
        <begin position="1"/>
        <end position="13"/>
    </location>
</feature>
<protein>
    <submittedName>
        <fullName evidence="2">Uncharacterized protein</fullName>
    </submittedName>
</protein>
<name>A0A8R1HP56_CAEJA</name>
<evidence type="ECO:0000256" key="1">
    <source>
        <dbReference type="SAM" id="MobiDB-lite"/>
    </source>
</evidence>
<reference evidence="3" key="1">
    <citation type="submission" date="2010-08" db="EMBL/GenBank/DDBJ databases">
        <authorList>
            <consortium name="Caenorhabditis japonica Sequencing Consortium"/>
            <person name="Wilson R.K."/>
        </authorList>
    </citation>
    <scope>NUCLEOTIDE SEQUENCE [LARGE SCALE GENOMIC DNA]</scope>
    <source>
        <strain evidence="3">DF5081</strain>
    </source>
</reference>
<reference evidence="2" key="2">
    <citation type="submission" date="2022-06" db="UniProtKB">
        <authorList>
            <consortium name="EnsemblMetazoa"/>
        </authorList>
    </citation>
    <scope>IDENTIFICATION</scope>
    <source>
        <strain evidence="2">DF5081</strain>
    </source>
</reference>
<dbReference type="Proteomes" id="UP000005237">
    <property type="component" value="Unassembled WGS sequence"/>
</dbReference>
<dbReference type="EnsemblMetazoa" id="CJA07616a.1">
    <property type="protein sequence ID" value="CJA07616a.1"/>
    <property type="gene ID" value="WBGene00126820"/>
</dbReference>